<accession>A0A6C0HS22</accession>
<dbReference type="EMBL" id="MN740006">
    <property type="protein sequence ID" value="QHT83137.1"/>
    <property type="molecule type" value="Genomic_DNA"/>
</dbReference>
<dbReference type="AlphaFoldDB" id="A0A6C0HS22"/>
<sequence length="168" mass="19991">MTTIFNIDNHITEFTENLNIDELYDRKKNADIQKLEIFNKILNRVHVRIKLTSRKTNDKNCWFVIPEIILGVTHFDHATCISYVIDKLKSNGFNVFYYHPNTIHISWDNWIPKYVRDELKKKTGLEIDEFGNHLDKEMVSFEKKEIPIILKSEQKFTPIDSYKPKGIF</sequence>
<reference evidence="1" key="1">
    <citation type="journal article" date="2020" name="Nature">
        <title>Giant virus diversity and host interactions through global metagenomics.</title>
        <authorList>
            <person name="Schulz F."/>
            <person name="Roux S."/>
            <person name="Paez-Espino D."/>
            <person name="Jungbluth S."/>
            <person name="Walsh D.A."/>
            <person name="Denef V.J."/>
            <person name="McMahon K.D."/>
            <person name="Konstantinidis K.T."/>
            <person name="Eloe-Fadrosh E.A."/>
            <person name="Kyrpides N.C."/>
            <person name="Woyke T."/>
        </authorList>
    </citation>
    <scope>NUCLEOTIDE SEQUENCE</scope>
    <source>
        <strain evidence="1">GVMAG-M-3300023184-167</strain>
    </source>
</reference>
<dbReference type="InterPro" id="IPR043977">
    <property type="entry name" value="DUF5759"/>
</dbReference>
<proteinExistence type="predicted"/>
<name>A0A6C0HS22_9ZZZZ</name>
<protein>
    <submittedName>
        <fullName evidence="1">Uncharacterized protein</fullName>
    </submittedName>
</protein>
<dbReference type="Pfam" id="PF19063">
    <property type="entry name" value="DUF5759"/>
    <property type="match status" value="1"/>
</dbReference>
<organism evidence="1">
    <name type="scientific">viral metagenome</name>
    <dbReference type="NCBI Taxonomy" id="1070528"/>
    <lineage>
        <taxon>unclassified sequences</taxon>
        <taxon>metagenomes</taxon>
        <taxon>organismal metagenomes</taxon>
    </lineage>
</organism>
<evidence type="ECO:0000313" key="1">
    <source>
        <dbReference type="EMBL" id="QHT83137.1"/>
    </source>
</evidence>